<dbReference type="STRING" id="195913.SAMN04488004_13912"/>
<keyword evidence="3" id="KW-1185">Reference proteome</keyword>
<sequence length="244" mass="27324">MSLAKDILFVGGNPRSGTSALVSVLNSHPHVLMGMERFFFRMQNKQIMPSDFEKDRFLDVQDSDTHEHVRSQFGTNPNIGARYDKAMIVGDKFPLIAEAYDHLTAHFPAARVLYIVRNPLSVMESYNRRMSDKSDSWSKSAQDGLNEWNHSVAATLKRLETGQPVTVVSYEKLFASRAAMDKLFTALGVDPKAANAGQLDTIVAKAAELEAKEGARKEALRRYVMLNAYVTPYRKLVAEHCILS</sequence>
<dbReference type="GO" id="GO:0008476">
    <property type="term" value="F:protein-tyrosine sulfotransferase activity"/>
    <property type="evidence" value="ECO:0007669"/>
    <property type="project" value="InterPro"/>
</dbReference>
<dbReference type="InterPro" id="IPR026634">
    <property type="entry name" value="TPST-like"/>
</dbReference>
<dbReference type="Pfam" id="PF13469">
    <property type="entry name" value="Sulfotransfer_3"/>
    <property type="match status" value="1"/>
</dbReference>
<gene>
    <name evidence="2" type="ORF">SAMN04488004_13912</name>
</gene>
<dbReference type="InterPro" id="IPR027417">
    <property type="entry name" value="P-loop_NTPase"/>
</dbReference>
<dbReference type="EMBL" id="FOTF01000039">
    <property type="protein sequence ID" value="SFL66887.1"/>
    <property type="molecule type" value="Genomic_DNA"/>
</dbReference>
<dbReference type="SUPFAM" id="SSF52540">
    <property type="entry name" value="P-loop containing nucleoside triphosphate hydrolases"/>
    <property type="match status" value="1"/>
</dbReference>
<dbReference type="PANTHER" id="PTHR12788">
    <property type="entry name" value="PROTEIN-TYROSINE SULFOTRANSFERASE 2"/>
    <property type="match status" value="1"/>
</dbReference>
<evidence type="ECO:0000256" key="1">
    <source>
        <dbReference type="ARBA" id="ARBA00022679"/>
    </source>
</evidence>
<name>A0A1I4JL10_9RHOB</name>
<proteinExistence type="predicted"/>
<keyword evidence="1 2" id="KW-0808">Transferase</keyword>
<dbReference type="OrthoDB" id="9800698at2"/>
<evidence type="ECO:0000313" key="3">
    <source>
        <dbReference type="Proteomes" id="UP000199550"/>
    </source>
</evidence>
<protein>
    <submittedName>
        <fullName evidence="2">Sulfotransferase family protein</fullName>
    </submittedName>
</protein>
<reference evidence="2 3" key="1">
    <citation type="submission" date="2016-10" db="EMBL/GenBank/DDBJ databases">
        <authorList>
            <person name="de Groot N.N."/>
        </authorList>
    </citation>
    <scope>NUCLEOTIDE SEQUENCE [LARGE SCALE GENOMIC DNA]</scope>
    <source>
        <strain evidence="2 3">DSM 16199</strain>
    </source>
</reference>
<dbReference type="Gene3D" id="3.40.50.300">
    <property type="entry name" value="P-loop containing nucleotide triphosphate hydrolases"/>
    <property type="match status" value="1"/>
</dbReference>
<evidence type="ECO:0000313" key="2">
    <source>
        <dbReference type="EMBL" id="SFL66887.1"/>
    </source>
</evidence>
<dbReference type="Proteomes" id="UP000199550">
    <property type="component" value="Unassembled WGS sequence"/>
</dbReference>
<dbReference type="AlphaFoldDB" id="A0A1I4JL10"/>
<accession>A0A1I4JL10</accession>
<organism evidence="2 3">
    <name type="scientific">Loktanella salsilacus</name>
    <dbReference type="NCBI Taxonomy" id="195913"/>
    <lineage>
        <taxon>Bacteria</taxon>
        <taxon>Pseudomonadati</taxon>
        <taxon>Pseudomonadota</taxon>
        <taxon>Alphaproteobacteria</taxon>
        <taxon>Rhodobacterales</taxon>
        <taxon>Roseobacteraceae</taxon>
        <taxon>Loktanella</taxon>
    </lineage>
</organism>
<dbReference type="PANTHER" id="PTHR12788:SF10">
    <property type="entry name" value="PROTEIN-TYROSINE SULFOTRANSFERASE"/>
    <property type="match status" value="1"/>
</dbReference>
<dbReference type="RefSeq" id="WP_090191907.1">
    <property type="nucleotide sequence ID" value="NZ_FOTF01000039.1"/>
</dbReference>